<proteinExistence type="predicted"/>
<feature type="transmembrane region" description="Helical" evidence="1">
    <location>
        <begin position="74"/>
        <end position="94"/>
    </location>
</feature>
<accession>A0A1B1V5H6</accession>
<dbReference type="Pfam" id="PF05814">
    <property type="entry name" value="Ac76"/>
    <property type="match status" value="1"/>
</dbReference>
<dbReference type="InterPro" id="IPR008561">
    <property type="entry name" value="Ac76_baculovir"/>
</dbReference>
<keyword evidence="1" id="KW-0472">Membrane</keyword>
<name>A0A1B1V5H6_9ABAC</name>
<protein>
    <submittedName>
        <fullName evidence="2">Ac76</fullName>
    </submittedName>
</protein>
<evidence type="ECO:0000256" key="1">
    <source>
        <dbReference type="SAM" id="Phobius"/>
    </source>
</evidence>
<keyword evidence="1" id="KW-0812">Transmembrane</keyword>
<gene>
    <name evidence="2" type="primary">masp1.7</name>
</gene>
<organism evidence="2">
    <name type="scientific">Malacosoma sp. alphabaculovirus</name>
    <dbReference type="NCBI Taxonomy" id="1881632"/>
    <lineage>
        <taxon>Viruses</taxon>
        <taxon>Viruses incertae sedis</taxon>
        <taxon>Naldaviricetes</taxon>
        <taxon>Lefavirales</taxon>
        <taxon>Baculoviridae</taxon>
        <taxon>Alphabaculovirus</taxon>
    </lineage>
</organism>
<dbReference type="EMBL" id="KU659593">
    <property type="protein sequence ID" value="ANW12240.1"/>
    <property type="molecule type" value="Genomic_DNA"/>
</dbReference>
<reference evidence="2" key="1">
    <citation type="submission" date="2016-01" db="EMBL/GenBank/DDBJ databases">
        <authorList>
            <person name="Oliw E.H."/>
        </authorList>
    </citation>
    <scope>NUCLEOTIDE SEQUENCE</scope>
    <source>
        <strain evidence="2">164</strain>
    </source>
</reference>
<sequence length="133" mass="15338">MMWVSRKAATTTTTTVMTNGTAEATTRRARCDNKTAFERIIEIFVLRDTMFTPFVFILLMLFGFVFKNEGFSNFLLYMLIIFIVFILLLQVYYIQPESTTANMPTSKSKSIKKKRDLERAFDAILNKNTSSSD</sequence>
<evidence type="ECO:0000313" key="2">
    <source>
        <dbReference type="EMBL" id="ANW12240.1"/>
    </source>
</evidence>
<feature type="transmembrane region" description="Helical" evidence="1">
    <location>
        <begin position="40"/>
        <end position="62"/>
    </location>
</feature>
<keyword evidence="1" id="KW-1133">Transmembrane helix</keyword>